<keyword evidence="3" id="KW-1185">Reference proteome</keyword>
<dbReference type="GeneID" id="68113830"/>
<proteinExistence type="predicted"/>
<reference evidence="2 3" key="1">
    <citation type="journal article" date="2019" name="Sci. Rep.">
        <title>Nanopore sequencing improves the draft genome of the human pathogenic amoeba Naegleria fowleri.</title>
        <authorList>
            <person name="Liechti N."/>
            <person name="Schurch N."/>
            <person name="Bruggmann R."/>
            <person name="Wittwer M."/>
        </authorList>
    </citation>
    <scope>NUCLEOTIDE SEQUENCE [LARGE SCALE GENOMIC DNA]</scope>
    <source>
        <strain evidence="2 3">ATCC 30894</strain>
    </source>
</reference>
<evidence type="ECO:0000313" key="2">
    <source>
        <dbReference type="EMBL" id="KAF0974580.1"/>
    </source>
</evidence>
<dbReference type="RefSeq" id="XP_044559293.1">
    <property type="nucleotide sequence ID" value="XM_044710267.1"/>
</dbReference>
<feature type="region of interest" description="Disordered" evidence="1">
    <location>
        <begin position="28"/>
        <end position="69"/>
    </location>
</feature>
<dbReference type="VEuPathDB" id="AmoebaDB:FDP41_006612"/>
<protein>
    <submittedName>
        <fullName evidence="2">Uncharacterized protein</fullName>
    </submittedName>
</protein>
<accession>A0A6A5BKQ1</accession>
<dbReference type="AlphaFoldDB" id="A0A6A5BKQ1"/>
<name>A0A6A5BKQ1_NAEFO</name>
<sequence>MVHHGIESHTIIPMIAISIYRNNSQHLSSHSNYNKTYNNSYNTNNSNNSGSNSRAYHYGKKDGGNNKKNEIKLVEDPSLNEKWLKLKEIAENNPSQIYEFNGKIDVVYDIGGILLVGQDRSLTLRRRQSSESSETSITPYKFFSKLKEILHKDLNVYVMCEGHFYSFELDMTTVTLNQKYISDGLSKLIRMEWYSENEILICDIQGGVHIFNTMLNQMDGKTFGNLALDYGLRSFSICREQNWIFAAGRNTDLDMGSLSSMKMQLGTTTSTFERAGMNEHDVKCCTFVGNFCVAVGYNTKQIGLFKVLPKQHQQQSKVTLELYKFQSINPTTEYSHVLADPLKILIVSNNGSNSKVSIHYKAKSEDTITVSQKRCPIFEECKTASFCSPSNERITSFYYRDDLVMYGTHFGKVYLLDLRSSSS</sequence>
<dbReference type="VEuPathDB" id="AmoebaDB:NfTy_088690"/>
<dbReference type="OrthoDB" id="10505880at2759"/>
<comment type="caution">
    <text evidence="2">The sequence shown here is derived from an EMBL/GenBank/DDBJ whole genome shotgun (WGS) entry which is preliminary data.</text>
</comment>
<evidence type="ECO:0000256" key="1">
    <source>
        <dbReference type="SAM" id="MobiDB-lite"/>
    </source>
</evidence>
<dbReference type="SUPFAM" id="SSF50978">
    <property type="entry name" value="WD40 repeat-like"/>
    <property type="match status" value="1"/>
</dbReference>
<evidence type="ECO:0000313" key="3">
    <source>
        <dbReference type="Proteomes" id="UP000444721"/>
    </source>
</evidence>
<dbReference type="Proteomes" id="UP000444721">
    <property type="component" value="Unassembled WGS sequence"/>
</dbReference>
<feature type="compositionally biased region" description="Basic and acidic residues" evidence="1">
    <location>
        <begin position="59"/>
        <end position="69"/>
    </location>
</feature>
<gene>
    <name evidence="2" type="ORF">FDP41_006612</name>
</gene>
<dbReference type="EMBL" id="VFQX01000052">
    <property type="protein sequence ID" value="KAF0974580.1"/>
    <property type="molecule type" value="Genomic_DNA"/>
</dbReference>
<feature type="compositionally biased region" description="Low complexity" evidence="1">
    <location>
        <begin position="28"/>
        <end position="53"/>
    </location>
</feature>
<organism evidence="2 3">
    <name type="scientific">Naegleria fowleri</name>
    <name type="common">Brain eating amoeba</name>
    <dbReference type="NCBI Taxonomy" id="5763"/>
    <lineage>
        <taxon>Eukaryota</taxon>
        <taxon>Discoba</taxon>
        <taxon>Heterolobosea</taxon>
        <taxon>Tetramitia</taxon>
        <taxon>Eutetramitia</taxon>
        <taxon>Vahlkampfiidae</taxon>
        <taxon>Naegleria</taxon>
    </lineage>
</organism>
<dbReference type="InterPro" id="IPR036322">
    <property type="entry name" value="WD40_repeat_dom_sf"/>
</dbReference>